<feature type="transmembrane region" description="Helical" evidence="6">
    <location>
        <begin position="241"/>
        <end position="271"/>
    </location>
</feature>
<evidence type="ECO:0000256" key="5">
    <source>
        <dbReference type="ARBA" id="ARBA00023136"/>
    </source>
</evidence>
<dbReference type="AlphaFoldDB" id="A0AA96JYJ7"/>
<reference evidence="7 8" key="1">
    <citation type="submission" date="2023-01" db="EMBL/GenBank/DDBJ databases">
        <title>Cultivation and genomic characterization of new, ubiquitous marine nitrite-oxidizing bacteria from the Nitrospirales.</title>
        <authorList>
            <person name="Mueller A.J."/>
            <person name="Daebeler A."/>
            <person name="Herbold C.W."/>
            <person name="Kirkegaard R.H."/>
            <person name="Daims H."/>
        </authorList>
    </citation>
    <scope>NUCLEOTIDE SEQUENCE [LARGE SCALE GENOMIC DNA]</scope>
    <source>
        <strain evidence="7 8">DK</strain>
    </source>
</reference>
<evidence type="ECO:0000256" key="6">
    <source>
        <dbReference type="SAM" id="Phobius"/>
    </source>
</evidence>
<feature type="transmembrane region" description="Helical" evidence="6">
    <location>
        <begin position="59"/>
        <end position="84"/>
    </location>
</feature>
<dbReference type="PANTHER" id="PTHR21716:SF4">
    <property type="entry name" value="TRANSMEMBRANE PROTEIN 245"/>
    <property type="match status" value="1"/>
</dbReference>
<evidence type="ECO:0000256" key="1">
    <source>
        <dbReference type="ARBA" id="ARBA00004141"/>
    </source>
</evidence>
<keyword evidence="3 6" id="KW-0812">Transmembrane</keyword>
<gene>
    <name evidence="7" type="ORF">PQG83_10240</name>
</gene>
<feature type="transmembrane region" description="Helical" evidence="6">
    <location>
        <begin position="160"/>
        <end position="178"/>
    </location>
</feature>
<proteinExistence type="inferred from homology"/>
<evidence type="ECO:0000256" key="3">
    <source>
        <dbReference type="ARBA" id="ARBA00022692"/>
    </source>
</evidence>
<protein>
    <submittedName>
        <fullName evidence="7">AI-2E family transporter</fullName>
    </submittedName>
</protein>
<dbReference type="Pfam" id="PF01594">
    <property type="entry name" value="AI-2E_transport"/>
    <property type="match status" value="1"/>
</dbReference>
<name>A0AA96JYJ7_9BACT</name>
<dbReference type="KEGG" id="nneo:PQG83_10240"/>
<feature type="transmembrane region" description="Helical" evidence="6">
    <location>
        <begin position="309"/>
        <end position="342"/>
    </location>
</feature>
<keyword evidence="8" id="KW-1185">Reference proteome</keyword>
<dbReference type="EMBL" id="CP116968">
    <property type="protein sequence ID" value="WNM64110.1"/>
    <property type="molecule type" value="Genomic_DNA"/>
</dbReference>
<dbReference type="RefSeq" id="WP_312749054.1">
    <property type="nucleotide sequence ID" value="NZ_CP116968.1"/>
</dbReference>
<dbReference type="PANTHER" id="PTHR21716">
    <property type="entry name" value="TRANSMEMBRANE PROTEIN"/>
    <property type="match status" value="1"/>
</dbReference>
<dbReference type="Proteomes" id="UP001302494">
    <property type="component" value="Chromosome"/>
</dbReference>
<evidence type="ECO:0000256" key="2">
    <source>
        <dbReference type="ARBA" id="ARBA00009773"/>
    </source>
</evidence>
<dbReference type="InterPro" id="IPR002549">
    <property type="entry name" value="AI-2E-like"/>
</dbReference>
<comment type="subcellular location">
    <subcellularLocation>
        <location evidence="1">Membrane</location>
        <topology evidence="1">Multi-pass membrane protein</topology>
    </subcellularLocation>
</comment>
<organism evidence="7 8">
    <name type="scientific">Candidatus Nitrospira neomarina</name>
    <dbReference type="NCBI Taxonomy" id="3020899"/>
    <lineage>
        <taxon>Bacteria</taxon>
        <taxon>Pseudomonadati</taxon>
        <taxon>Nitrospirota</taxon>
        <taxon>Nitrospiria</taxon>
        <taxon>Nitrospirales</taxon>
        <taxon>Nitrospiraceae</taxon>
        <taxon>Nitrospira</taxon>
    </lineage>
</organism>
<comment type="similarity">
    <text evidence="2">Belongs to the autoinducer-2 exporter (AI-2E) (TC 2.A.86) family.</text>
</comment>
<feature type="transmembrane region" description="Helical" evidence="6">
    <location>
        <begin position="6"/>
        <end position="39"/>
    </location>
</feature>
<evidence type="ECO:0000313" key="8">
    <source>
        <dbReference type="Proteomes" id="UP001302494"/>
    </source>
</evidence>
<feature type="transmembrane region" description="Helical" evidence="6">
    <location>
        <begin position="209"/>
        <end position="235"/>
    </location>
</feature>
<evidence type="ECO:0000256" key="4">
    <source>
        <dbReference type="ARBA" id="ARBA00022989"/>
    </source>
</evidence>
<sequence>MPQQVLTVAFLIFCSLLLYLLGVMFAPFFTSIMWALILVKLFYPMYQRMTGALHGRSTLSAAFSTISVTLLAVLPFAYLLFLVISETIHAYQAAVAWVQADGLNRLPEYIGRLPIIGHLSQPLLGRFIIAYGDVQASIIEGSKAVSGVLFTSVSGLARNTISLITNFFIIIFTLFFLFRDGHRLYRAFYDAIPIEESYKAVIFERLDHVVVAVVRGTLLTALAQGFTAGLAYAALGVPFPVFLGALSALFSLLPVGGTALVWGPVAVYLFFTAPVWKGLVMIGVGVGLVGLMDNFLQPLLVGSSADLPVLFLFFATLGGLAYFGFLGLFLGPILLGIFVAVFQIYRENYQSSCLLVKPESVRTLETTLKL</sequence>
<dbReference type="GO" id="GO:0016020">
    <property type="term" value="C:membrane"/>
    <property type="evidence" value="ECO:0007669"/>
    <property type="project" value="UniProtKB-SubCell"/>
</dbReference>
<keyword evidence="5 6" id="KW-0472">Membrane</keyword>
<feature type="transmembrane region" description="Helical" evidence="6">
    <location>
        <begin position="278"/>
        <end position="297"/>
    </location>
</feature>
<accession>A0AA96JYJ7</accession>
<keyword evidence="4 6" id="KW-1133">Transmembrane helix</keyword>
<evidence type="ECO:0000313" key="7">
    <source>
        <dbReference type="EMBL" id="WNM64110.1"/>
    </source>
</evidence>